<dbReference type="SUPFAM" id="SSF81321">
    <property type="entry name" value="Family A G protein-coupled receptor-like"/>
    <property type="match status" value="1"/>
</dbReference>
<keyword evidence="2 6" id="KW-0812">Transmembrane</keyword>
<dbReference type="EMBL" id="JANBPU010000375">
    <property type="protein sequence ID" value="KAJ1912133.1"/>
    <property type="molecule type" value="Genomic_DNA"/>
</dbReference>
<name>A0A9W7ZSJ0_9FUNG</name>
<accession>A0A9W7ZSJ0</accession>
<feature type="region of interest" description="Disordered" evidence="5">
    <location>
        <begin position="333"/>
        <end position="367"/>
    </location>
</feature>
<feature type="compositionally biased region" description="Low complexity" evidence="5">
    <location>
        <begin position="350"/>
        <end position="362"/>
    </location>
</feature>
<comment type="caution">
    <text evidence="7">The sequence shown here is derived from an EMBL/GenBank/DDBJ whole genome shotgun (WGS) entry which is preliminary data.</text>
</comment>
<feature type="transmembrane region" description="Helical" evidence="6">
    <location>
        <begin position="48"/>
        <end position="71"/>
    </location>
</feature>
<feature type="region of interest" description="Disordered" evidence="5">
    <location>
        <begin position="254"/>
        <end position="274"/>
    </location>
</feature>
<sequence>MQTIYKGQDGPDTKITMTFTGEVAPNPSAVIISYFDDTILGNAVPAYMMFHLVSILASVLVLAIVVSMLFVNPKAAKRPSMRISACIAVVDIGNSSVCLALFAYPFMSSQPQASLYVVGWLAFAFQLTSTLLTTCITFHLMLTVLLRKECLAYYTNYCYEAFCFTFGFAIPTLSFRLFPDPIWNPYYISMQYLKSEILGSGLSPNARLLLCAYLWELICIGFCVIMCILLALKLSPVLQRMHKVELTMPEGDVAPDADSNARPGLITHNDTNRRTRIRNSVPRISGHSVSNNHLSSGYNSANATTAIDLNNTIVEGSPQRTDHEHTQANEAVLPQFENSPTPSTAKPSINNNSGNGENNELESPSKPNITAYASTKQRKQIRRTIQRILLYPIEMIIFRFPTIISNMTGVSDKTGFVIHTMLSVHGIFNLVVFLFNPGLDEFWPWFKFKVFGHNAKVRTL</sequence>
<evidence type="ECO:0000313" key="8">
    <source>
        <dbReference type="Proteomes" id="UP001150538"/>
    </source>
</evidence>
<comment type="subcellular location">
    <subcellularLocation>
        <location evidence="1">Membrane</location>
        <topology evidence="1">Multi-pass membrane protein</topology>
    </subcellularLocation>
</comment>
<gene>
    <name evidence="7" type="ORF">H4219_005715</name>
</gene>
<evidence type="ECO:0000256" key="5">
    <source>
        <dbReference type="SAM" id="MobiDB-lite"/>
    </source>
</evidence>
<feature type="transmembrane region" description="Helical" evidence="6">
    <location>
        <begin position="388"/>
        <end position="404"/>
    </location>
</feature>
<reference evidence="7" key="1">
    <citation type="submission" date="2022-07" db="EMBL/GenBank/DDBJ databases">
        <title>Phylogenomic reconstructions and comparative analyses of Kickxellomycotina fungi.</title>
        <authorList>
            <person name="Reynolds N.K."/>
            <person name="Stajich J.E."/>
            <person name="Barry K."/>
            <person name="Grigoriev I.V."/>
            <person name="Crous P."/>
            <person name="Smith M.E."/>
        </authorList>
    </citation>
    <scope>NUCLEOTIDE SEQUENCE</scope>
    <source>
        <strain evidence="7">NBRC 100468</strain>
    </source>
</reference>
<keyword evidence="4 6" id="KW-0472">Membrane</keyword>
<feature type="transmembrane region" description="Helical" evidence="6">
    <location>
        <begin position="83"/>
        <end position="106"/>
    </location>
</feature>
<dbReference type="OrthoDB" id="3251871at2759"/>
<evidence type="ECO:0000256" key="1">
    <source>
        <dbReference type="ARBA" id="ARBA00004141"/>
    </source>
</evidence>
<feature type="compositionally biased region" description="Polar residues" evidence="5">
    <location>
        <begin position="336"/>
        <end position="349"/>
    </location>
</feature>
<dbReference type="AlphaFoldDB" id="A0A9W7ZSJ0"/>
<feature type="transmembrane region" description="Helical" evidence="6">
    <location>
        <begin position="157"/>
        <end position="178"/>
    </location>
</feature>
<evidence type="ECO:0000313" key="7">
    <source>
        <dbReference type="EMBL" id="KAJ1912133.1"/>
    </source>
</evidence>
<evidence type="ECO:0000256" key="4">
    <source>
        <dbReference type="ARBA" id="ARBA00023136"/>
    </source>
</evidence>
<protein>
    <submittedName>
        <fullName evidence="7">Uncharacterized protein</fullName>
    </submittedName>
</protein>
<keyword evidence="3 6" id="KW-1133">Transmembrane helix</keyword>
<organism evidence="7 8">
    <name type="scientific">Mycoemilia scoparia</name>
    <dbReference type="NCBI Taxonomy" id="417184"/>
    <lineage>
        <taxon>Eukaryota</taxon>
        <taxon>Fungi</taxon>
        <taxon>Fungi incertae sedis</taxon>
        <taxon>Zoopagomycota</taxon>
        <taxon>Kickxellomycotina</taxon>
        <taxon>Kickxellomycetes</taxon>
        <taxon>Kickxellales</taxon>
        <taxon>Kickxellaceae</taxon>
        <taxon>Mycoemilia</taxon>
    </lineage>
</organism>
<dbReference type="Proteomes" id="UP001150538">
    <property type="component" value="Unassembled WGS sequence"/>
</dbReference>
<feature type="transmembrane region" description="Helical" evidence="6">
    <location>
        <begin position="416"/>
        <end position="439"/>
    </location>
</feature>
<dbReference type="PANTHER" id="PTHR23112">
    <property type="entry name" value="G PROTEIN-COUPLED RECEPTOR 157-RELATED"/>
    <property type="match status" value="1"/>
</dbReference>
<dbReference type="GO" id="GO:0004930">
    <property type="term" value="F:G protein-coupled receptor activity"/>
    <property type="evidence" value="ECO:0007669"/>
    <property type="project" value="TreeGrafter"/>
</dbReference>
<dbReference type="PANTHER" id="PTHR23112:SF0">
    <property type="entry name" value="TRANSMEMBRANE PROTEIN 116"/>
    <property type="match status" value="1"/>
</dbReference>
<evidence type="ECO:0000256" key="2">
    <source>
        <dbReference type="ARBA" id="ARBA00022692"/>
    </source>
</evidence>
<evidence type="ECO:0000256" key="3">
    <source>
        <dbReference type="ARBA" id="ARBA00022989"/>
    </source>
</evidence>
<feature type="transmembrane region" description="Helical" evidence="6">
    <location>
        <begin position="212"/>
        <end position="232"/>
    </location>
</feature>
<proteinExistence type="predicted"/>
<keyword evidence="8" id="KW-1185">Reference proteome</keyword>
<dbReference type="GO" id="GO:0005886">
    <property type="term" value="C:plasma membrane"/>
    <property type="evidence" value="ECO:0007669"/>
    <property type="project" value="TreeGrafter"/>
</dbReference>
<evidence type="ECO:0000256" key="6">
    <source>
        <dbReference type="SAM" id="Phobius"/>
    </source>
</evidence>
<feature type="transmembrane region" description="Helical" evidence="6">
    <location>
        <begin position="118"/>
        <end position="145"/>
    </location>
</feature>
<dbReference type="GO" id="GO:0007189">
    <property type="term" value="P:adenylate cyclase-activating G protein-coupled receptor signaling pathway"/>
    <property type="evidence" value="ECO:0007669"/>
    <property type="project" value="TreeGrafter"/>
</dbReference>